<dbReference type="InterPro" id="IPR036397">
    <property type="entry name" value="RNaseH_sf"/>
</dbReference>
<dbReference type="SUPFAM" id="SSF53098">
    <property type="entry name" value="Ribonuclease H-like"/>
    <property type="match status" value="1"/>
</dbReference>
<dbReference type="PANTHER" id="PTHR10948:SF23">
    <property type="entry name" value="TRANSPOSASE INSI FOR INSERTION SEQUENCE ELEMENT IS30A-RELATED"/>
    <property type="match status" value="1"/>
</dbReference>
<dbReference type="Pfam" id="PF00665">
    <property type="entry name" value="rve"/>
    <property type="match status" value="1"/>
</dbReference>
<evidence type="ECO:0000259" key="1">
    <source>
        <dbReference type="PROSITE" id="PS50994"/>
    </source>
</evidence>
<dbReference type="EMBL" id="JAZHRV010000001">
    <property type="protein sequence ID" value="MEH2557473.1"/>
    <property type="molecule type" value="Genomic_DNA"/>
</dbReference>
<name>A0ABU8BFZ4_9BRAD</name>
<proteinExistence type="predicted"/>
<accession>A0ABU8BFZ4</accession>
<organism evidence="2 3">
    <name type="scientific">Bradyrhizobium algeriense</name>
    <dbReference type="NCBI Taxonomy" id="634784"/>
    <lineage>
        <taxon>Bacteria</taxon>
        <taxon>Pseudomonadati</taxon>
        <taxon>Pseudomonadota</taxon>
        <taxon>Alphaproteobacteria</taxon>
        <taxon>Hyphomicrobiales</taxon>
        <taxon>Nitrobacteraceae</taxon>
        <taxon>Bradyrhizobium</taxon>
    </lineage>
</organism>
<dbReference type="InterPro" id="IPR053392">
    <property type="entry name" value="Transposase_IS30-like"/>
</dbReference>
<reference evidence="2 3" key="1">
    <citation type="submission" date="2024-02" db="EMBL/GenBank/DDBJ databases">
        <title>Adaptive strategies in a cosmopolitan and abundant soil bacterium.</title>
        <authorList>
            <person name="Carini P."/>
        </authorList>
    </citation>
    <scope>NUCLEOTIDE SEQUENCE [LARGE SCALE GENOMIC DNA]</scope>
    <source>
        <strain evidence="2 3">AZCC 1608</strain>
    </source>
</reference>
<dbReference type="Gene3D" id="3.30.420.10">
    <property type="entry name" value="Ribonuclease H-like superfamily/Ribonuclease H"/>
    <property type="match status" value="1"/>
</dbReference>
<dbReference type="NCBIfam" id="NF033563">
    <property type="entry name" value="transpos_IS30"/>
    <property type="match status" value="1"/>
</dbReference>
<keyword evidence="3" id="KW-1185">Reference proteome</keyword>
<evidence type="ECO:0000313" key="2">
    <source>
        <dbReference type="EMBL" id="MEH2557473.1"/>
    </source>
</evidence>
<dbReference type="PANTHER" id="PTHR10948">
    <property type="entry name" value="TRANSPOSASE"/>
    <property type="match status" value="1"/>
</dbReference>
<gene>
    <name evidence="2" type="ORF">V1286_005002</name>
</gene>
<protein>
    <submittedName>
        <fullName evidence="2">IS30 family transposase</fullName>
    </submittedName>
</protein>
<dbReference type="Proteomes" id="UP001364224">
    <property type="component" value="Unassembled WGS sequence"/>
</dbReference>
<sequence>MPGHWEGDLLSGPNNTYIATLVERHTRYVMLAKVAGNDTQTVVTALIKQAKKLPKELYKSLTWDRGKELTDHRRFTLATKIDVYFCDPKSPWQRGSNENTNSLLRQYFPKGTDLSMHSQAHLNKVARQLNERPRETLQFETPAERFNACVASTG</sequence>
<feature type="domain" description="Integrase catalytic" evidence="1">
    <location>
        <begin position="1"/>
        <end position="150"/>
    </location>
</feature>
<evidence type="ECO:0000313" key="3">
    <source>
        <dbReference type="Proteomes" id="UP001364224"/>
    </source>
</evidence>
<comment type="caution">
    <text evidence="2">The sequence shown here is derived from an EMBL/GenBank/DDBJ whole genome shotgun (WGS) entry which is preliminary data.</text>
</comment>
<dbReference type="InterPro" id="IPR012337">
    <property type="entry name" value="RNaseH-like_sf"/>
</dbReference>
<dbReference type="InterPro" id="IPR001584">
    <property type="entry name" value="Integrase_cat-core"/>
</dbReference>
<dbReference type="PROSITE" id="PS50994">
    <property type="entry name" value="INTEGRASE"/>
    <property type="match status" value="1"/>
</dbReference>
<dbReference type="InterPro" id="IPR051917">
    <property type="entry name" value="Transposase-Integrase"/>
</dbReference>